<keyword evidence="5" id="KW-0294">Fucose metabolism</keyword>
<dbReference type="RefSeq" id="WP_349215147.1">
    <property type="nucleotide sequence ID" value="NZ_JBBMFA010000065.1"/>
</dbReference>
<evidence type="ECO:0000256" key="4">
    <source>
        <dbReference type="ARBA" id="ARBA00023235"/>
    </source>
</evidence>
<keyword evidence="3" id="KW-0464">Manganese</keyword>
<reference evidence="11 12" key="1">
    <citation type="submission" date="2024-03" db="EMBL/GenBank/DDBJ databases">
        <title>Human intestinal bacterial collection.</title>
        <authorList>
            <person name="Pauvert C."/>
            <person name="Hitch T.C.A."/>
            <person name="Clavel T."/>
        </authorList>
    </citation>
    <scope>NUCLEOTIDE SEQUENCE [LARGE SCALE GENOMIC DNA]</scope>
    <source>
        <strain evidence="11 12">CLA-JM-H11</strain>
    </source>
</reference>
<comment type="caution">
    <text evidence="11">The sequence shown here is derived from an EMBL/GenBank/DDBJ whole genome shotgun (WGS) entry which is preliminary data.</text>
</comment>
<dbReference type="InterPro" id="IPR012888">
    <property type="entry name" value="Fucose_iso_N1"/>
</dbReference>
<evidence type="ECO:0000256" key="6">
    <source>
        <dbReference type="ARBA" id="ARBA00023277"/>
    </source>
</evidence>
<organism evidence="11 12">
    <name type="scientific">Ruthenibacterium intestinale</name>
    <dbReference type="NCBI Taxonomy" id="3133163"/>
    <lineage>
        <taxon>Bacteria</taxon>
        <taxon>Bacillati</taxon>
        <taxon>Bacillota</taxon>
        <taxon>Clostridia</taxon>
        <taxon>Eubacteriales</taxon>
        <taxon>Oscillospiraceae</taxon>
        <taxon>Ruthenibacterium</taxon>
    </lineage>
</organism>
<keyword evidence="1" id="KW-0963">Cytoplasm</keyword>
<dbReference type="InterPro" id="IPR005763">
    <property type="entry name" value="Fucose_isomerase"/>
</dbReference>
<evidence type="ECO:0000259" key="10">
    <source>
        <dbReference type="Pfam" id="PF07882"/>
    </source>
</evidence>
<dbReference type="InterPro" id="IPR038391">
    <property type="entry name" value="Fucose_iso_dom1_sf"/>
</dbReference>
<sequence>METLAERPVIGVRAIVDGRDSLRTAQSQPVLDLTRQVCRLLEEHVFYADGTPVRCVMSDPVGSSVDAVRTMEAFRRQNVGAVVHVARAWSYPMEILYDDAQIPQLIWGLSGSNAPGTVFMGAQAAAAAQVGVPLFKVYGMDIQDADDVSIPTDVAEKIVLFGQCALAVAQMRRKAYLCVGTTCMGIGAAGPEHDFYRRYLGMRVQSVDMSEVLRRLKEQVYDEAEYAKARRWARSFCLEGEDPNPPQMRRTQEEKERDWDVCVKMALILRDLMDGNPMLAEQGFAEAAQGFDALTASFQGQRHWTDWMPTNDFAESVLNAGFDWNGPRRPHPIATENDALQAAAMLFGALLTGGAQLFCDVRGYWSAAALRARYGDVPSQTPDGFFYLTNSGSMALDGCMGARENGAPAIKPFWNLTDEDVARCQSHVQWHAAKRAVFRGGGFSVSFRAEGGVPLTMVRLNMVHRLGPTLQIVEGCTVNLPDPVADGVTNRTDPTWPQVFFVPRSTDRPASGSVYRMMESWGSNHCVLCPGHVGAAFATLASILRVPVSLHNLPFEQLFRPDLWKQFGADDPIGADFRACTAYGPLYGAK</sequence>
<dbReference type="EMBL" id="JBBMFA010000065">
    <property type="protein sequence ID" value="MEQ2519713.1"/>
    <property type="molecule type" value="Genomic_DNA"/>
</dbReference>
<evidence type="ECO:0000313" key="11">
    <source>
        <dbReference type="EMBL" id="MEQ2519713.1"/>
    </source>
</evidence>
<dbReference type="InterPro" id="IPR012889">
    <property type="entry name" value="Fucose_isomerase_N2"/>
</dbReference>
<dbReference type="InterPro" id="IPR038393">
    <property type="entry name" value="Fuc_iso_dom3_sf"/>
</dbReference>
<evidence type="ECO:0000256" key="1">
    <source>
        <dbReference type="ARBA" id="ARBA00022490"/>
    </source>
</evidence>
<accession>A0ABV1GDD7</accession>
<feature type="domain" description="L-fucose isomerase C-terminal" evidence="8">
    <location>
        <begin position="388"/>
        <end position="550"/>
    </location>
</feature>
<dbReference type="Gene3D" id="3.40.275.10">
    <property type="entry name" value="L-fucose Isomerase, Chain A, domain 2"/>
    <property type="match status" value="1"/>
</dbReference>
<feature type="domain" description="L-fucose isomerase N-terminal-1" evidence="9">
    <location>
        <begin position="8"/>
        <end position="172"/>
    </location>
</feature>
<dbReference type="InterPro" id="IPR009015">
    <property type="entry name" value="Fucose_isomerase_N/cen_sf"/>
</dbReference>
<name>A0ABV1GDD7_9FIRM</name>
<evidence type="ECO:0000259" key="8">
    <source>
        <dbReference type="Pfam" id="PF02952"/>
    </source>
</evidence>
<gene>
    <name evidence="11" type="primary">fucI</name>
    <name evidence="11" type="ORF">WMO24_04605</name>
</gene>
<evidence type="ECO:0000256" key="7">
    <source>
        <dbReference type="ARBA" id="ARBA00030454"/>
    </source>
</evidence>
<dbReference type="PANTHER" id="PTHR37840:SF1">
    <property type="entry name" value="L-FUCOSE ISOMERASE"/>
    <property type="match status" value="1"/>
</dbReference>
<keyword evidence="4 11" id="KW-0413">Isomerase</keyword>
<keyword evidence="12" id="KW-1185">Reference proteome</keyword>
<dbReference type="Pfam" id="PF02952">
    <property type="entry name" value="Fucose_iso_C"/>
    <property type="match status" value="1"/>
</dbReference>
<evidence type="ECO:0000313" key="12">
    <source>
        <dbReference type="Proteomes" id="UP001477672"/>
    </source>
</evidence>
<proteinExistence type="predicted"/>
<dbReference type="PANTHER" id="PTHR37840">
    <property type="entry name" value="L-FUCOSE ISOMERASE"/>
    <property type="match status" value="1"/>
</dbReference>
<protein>
    <recommendedName>
        <fullName evidence="7">FucIase</fullName>
    </recommendedName>
</protein>
<evidence type="ECO:0000259" key="9">
    <source>
        <dbReference type="Pfam" id="PF07881"/>
    </source>
</evidence>
<dbReference type="InterPro" id="IPR004216">
    <property type="entry name" value="Fuc/Ara_isomerase_C"/>
</dbReference>
<dbReference type="SUPFAM" id="SSF53743">
    <property type="entry name" value="FucI/AraA N-terminal and middle domains"/>
    <property type="match status" value="1"/>
</dbReference>
<dbReference type="Proteomes" id="UP001477672">
    <property type="component" value="Unassembled WGS sequence"/>
</dbReference>
<dbReference type="Gene3D" id="3.20.14.10">
    <property type="entry name" value="L-fucose/L-arabinose isomerase, C-terminal"/>
    <property type="match status" value="1"/>
</dbReference>
<dbReference type="SUPFAM" id="SSF50443">
    <property type="entry name" value="FucI/AraA C-terminal domain-like"/>
    <property type="match status" value="1"/>
</dbReference>
<dbReference type="InterPro" id="IPR038392">
    <property type="entry name" value="Fucose_isomerase_dom2_sf"/>
</dbReference>
<dbReference type="Pfam" id="PF07882">
    <property type="entry name" value="Fucose_iso_N2"/>
    <property type="match status" value="1"/>
</dbReference>
<dbReference type="GO" id="GO:0008736">
    <property type="term" value="F:L-fucose isomerase activity"/>
    <property type="evidence" value="ECO:0007669"/>
    <property type="project" value="UniProtKB-EC"/>
</dbReference>
<feature type="domain" description="L-fucose isomerase N-terminal-2" evidence="10">
    <location>
        <begin position="174"/>
        <end position="353"/>
    </location>
</feature>
<dbReference type="Gene3D" id="3.40.50.1070">
    <property type="match status" value="1"/>
</dbReference>
<keyword evidence="6" id="KW-0119">Carbohydrate metabolism</keyword>
<evidence type="ECO:0000256" key="2">
    <source>
        <dbReference type="ARBA" id="ARBA00022723"/>
    </source>
</evidence>
<evidence type="ECO:0000256" key="5">
    <source>
        <dbReference type="ARBA" id="ARBA00023253"/>
    </source>
</evidence>
<dbReference type="Pfam" id="PF07881">
    <property type="entry name" value="Fucose_iso_N1"/>
    <property type="match status" value="1"/>
</dbReference>
<evidence type="ECO:0000256" key="3">
    <source>
        <dbReference type="ARBA" id="ARBA00023211"/>
    </source>
</evidence>
<dbReference type="InterPro" id="IPR015888">
    <property type="entry name" value="Fuc_isomerase_C"/>
</dbReference>
<keyword evidence="2" id="KW-0479">Metal-binding</keyword>